<dbReference type="AlphaFoldDB" id="A0A6G7IYB4"/>
<dbReference type="InterPro" id="IPR023210">
    <property type="entry name" value="NADP_OxRdtase_dom"/>
</dbReference>
<feature type="domain" description="NADP-dependent oxidoreductase" evidence="7">
    <location>
        <begin position="21"/>
        <end position="263"/>
    </location>
</feature>
<accession>A0A6G7IYB4</accession>
<organism evidence="8 9">
    <name type="scientific">Flagellimonas oceani</name>
    <dbReference type="NCBI Taxonomy" id="2698672"/>
    <lineage>
        <taxon>Bacteria</taxon>
        <taxon>Pseudomonadati</taxon>
        <taxon>Bacteroidota</taxon>
        <taxon>Flavobacteriia</taxon>
        <taxon>Flavobacteriales</taxon>
        <taxon>Flavobacteriaceae</taxon>
        <taxon>Flagellimonas</taxon>
    </lineage>
</organism>
<name>A0A6G7IYB4_9FLAO</name>
<evidence type="ECO:0000256" key="6">
    <source>
        <dbReference type="PIRSR" id="PIRSR000097-3"/>
    </source>
</evidence>
<dbReference type="PROSITE" id="PS00062">
    <property type="entry name" value="ALDOKETO_REDUCTASE_2"/>
    <property type="match status" value="1"/>
</dbReference>
<dbReference type="GO" id="GO:0016616">
    <property type="term" value="F:oxidoreductase activity, acting on the CH-OH group of donors, NAD or NADP as acceptor"/>
    <property type="evidence" value="ECO:0007669"/>
    <property type="project" value="UniProtKB-ARBA"/>
</dbReference>
<dbReference type="InterPro" id="IPR036812">
    <property type="entry name" value="NAD(P)_OxRdtase_dom_sf"/>
</dbReference>
<dbReference type="InterPro" id="IPR018170">
    <property type="entry name" value="Aldo/ket_reductase_CS"/>
</dbReference>
<feature type="site" description="Lowers pKa of active site Tyr" evidence="6">
    <location>
        <position position="80"/>
    </location>
</feature>
<dbReference type="Proteomes" id="UP000502928">
    <property type="component" value="Chromosome"/>
</dbReference>
<dbReference type="FunFam" id="3.20.20.100:FF:000015">
    <property type="entry name" value="Oxidoreductase, aldo/keto reductase family"/>
    <property type="match status" value="1"/>
</dbReference>
<evidence type="ECO:0000256" key="4">
    <source>
        <dbReference type="PIRSR" id="PIRSR000097-1"/>
    </source>
</evidence>
<dbReference type="PANTHER" id="PTHR43827:SF3">
    <property type="entry name" value="NADP-DEPENDENT OXIDOREDUCTASE DOMAIN-CONTAINING PROTEIN"/>
    <property type="match status" value="1"/>
</dbReference>
<evidence type="ECO:0000256" key="5">
    <source>
        <dbReference type="PIRSR" id="PIRSR000097-2"/>
    </source>
</evidence>
<evidence type="ECO:0000313" key="8">
    <source>
        <dbReference type="EMBL" id="QII43545.1"/>
    </source>
</evidence>
<sequence length="290" mass="33489">MNTSSDKRSIVLNNGVEMPLIGLGVFQMNDPRECEQTVLTAIETGYRLIDTAAAYGNEVAVGNAIRKSSVPREELFITTKLWVSDTGYENTKKAFANSLKKLQLEYVDVYLIHQAVGDYYGSWRAMEDLHKEGKIRAIGISNFYPERAIDLLAHNEIVPTVNQLEVHPFYQRVKTQHYLEDKQVRVQSWASFAEGRNHFFTNETLSEIGKPYGKSVAQVTLRWLVQRGIPVIPKSVHRERLIENFNIWDFELNETDMTSISRLDLGKSAFFNHRDPEIIKRWAQRRPIHY</sequence>
<dbReference type="PIRSF" id="PIRSF000097">
    <property type="entry name" value="AKR"/>
    <property type="match status" value="1"/>
</dbReference>
<dbReference type="Gene3D" id="3.20.20.100">
    <property type="entry name" value="NADP-dependent oxidoreductase domain"/>
    <property type="match status" value="1"/>
</dbReference>
<comment type="similarity">
    <text evidence="1">Belongs to the aldo/keto reductase family.</text>
</comment>
<evidence type="ECO:0000259" key="7">
    <source>
        <dbReference type="Pfam" id="PF00248"/>
    </source>
</evidence>
<keyword evidence="9" id="KW-1185">Reference proteome</keyword>
<feature type="active site" description="Proton donor" evidence="4">
    <location>
        <position position="55"/>
    </location>
</feature>
<dbReference type="RefSeq" id="WP_166247215.1">
    <property type="nucleotide sequence ID" value="NZ_CP049616.1"/>
</dbReference>
<protein>
    <submittedName>
        <fullName evidence="8">Aldo/keto reductase</fullName>
    </submittedName>
</protein>
<dbReference type="SUPFAM" id="SSF51430">
    <property type="entry name" value="NAD(P)-linked oxidoreductase"/>
    <property type="match status" value="1"/>
</dbReference>
<evidence type="ECO:0000256" key="1">
    <source>
        <dbReference type="ARBA" id="ARBA00007905"/>
    </source>
</evidence>
<feature type="binding site" evidence="5">
    <location>
        <position position="113"/>
    </location>
    <ligand>
        <name>substrate</name>
    </ligand>
</feature>
<dbReference type="PROSITE" id="PS00798">
    <property type="entry name" value="ALDOKETO_REDUCTASE_1"/>
    <property type="match status" value="1"/>
</dbReference>
<evidence type="ECO:0000256" key="2">
    <source>
        <dbReference type="ARBA" id="ARBA00022857"/>
    </source>
</evidence>
<evidence type="ECO:0000313" key="9">
    <source>
        <dbReference type="Proteomes" id="UP000502928"/>
    </source>
</evidence>
<keyword evidence="3" id="KW-0560">Oxidoreductase</keyword>
<evidence type="ECO:0000256" key="3">
    <source>
        <dbReference type="ARBA" id="ARBA00023002"/>
    </source>
</evidence>
<dbReference type="CDD" id="cd19133">
    <property type="entry name" value="AKR_AKR5F1"/>
    <property type="match status" value="1"/>
</dbReference>
<dbReference type="InterPro" id="IPR020471">
    <property type="entry name" value="AKR"/>
</dbReference>
<gene>
    <name evidence="8" type="ORF">GVT53_02205</name>
</gene>
<dbReference type="EMBL" id="CP049616">
    <property type="protein sequence ID" value="QII43545.1"/>
    <property type="molecule type" value="Genomic_DNA"/>
</dbReference>
<dbReference type="KEGG" id="mut:GVT53_02205"/>
<proteinExistence type="inferred from homology"/>
<dbReference type="PRINTS" id="PR00069">
    <property type="entry name" value="ALDKETRDTASE"/>
</dbReference>
<keyword evidence="2" id="KW-0521">NADP</keyword>
<dbReference type="Pfam" id="PF00248">
    <property type="entry name" value="Aldo_ket_red"/>
    <property type="match status" value="1"/>
</dbReference>
<dbReference type="PROSITE" id="PS00063">
    <property type="entry name" value="ALDOKETO_REDUCTASE_3"/>
    <property type="match status" value="1"/>
</dbReference>
<reference evidence="8 9" key="1">
    <citation type="submission" date="2020-02" db="EMBL/GenBank/DDBJ databases">
        <title>Complete genome of Muricauda sp. 501str8.</title>
        <authorList>
            <person name="Dong B."/>
            <person name="Zhu S."/>
            <person name="Yang J."/>
            <person name="Chen J."/>
        </authorList>
    </citation>
    <scope>NUCLEOTIDE SEQUENCE [LARGE SCALE GENOMIC DNA]</scope>
    <source>
        <strain evidence="8 9">501str8</strain>
    </source>
</reference>
<dbReference type="PANTHER" id="PTHR43827">
    <property type="entry name" value="2,5-DIKETO-D-GLUCONIC ACID REDUCTASE"/>
    <property type="match status" value="1"/>
</dbReference>